<accession>A0A0F8Z8P5</accession>
<dbReference type="AlphaFoldDB" id="A0A0F8Z8P5"/>
<gene>
    <name evidence="1" type="ORF">LCGC14_2726340</name>
</gene>
<name>A0A0F8Z8P5_9ZZZZ</name>
<dbReference type="EMBL" id="LAZR01049238">
    <property type="protein sequence ID" value="KKK90113.1"/>
    <property type="molecule type" value="Genomic_DNA"/>
</dbReference>
<evidence type="ECO:0000313" key="1">
    <source>
        <dbReference type="EMBL" id="KKK90113.1"/>
    </source>
</evidence>
<proteinExistence type="predicted"/>
<comment type="caution">
    <text evidence="1">The sequence shown here is derived from an EMBL/GenBank/DDBJ whole genome shotgun (WGS) entry which is preliminary data.</text>
</comment>
<organism evidence="1">
    <name type="scientific">marine sediment metagenome</name>
    <dbReference type="NCBI Taxonomy" id="412755"/>
    <lineage>
        <taxon>unclassified sequences</taxon>
        <taxon>metagenomes</taxon>
        <taxon>ecological metagenomes</taxon>
    </lineage>
</organism>
<sequence>MLDELTIERLRRVIHAWGEANTPLVTGQQQACSDAVEFFLNARVVRCSVHVAINESSWDGPEATRYHKVRMVSRIGGVRVRRTVAVTSNSFAQVLRTFSSTFEWDQASRLSDALRDTIPEEQWARLASGLAARTEELERDPVRQAALRTKLEARRRKIFEKERGDLVREMGRLQRRGWTEDQMDDCWREALVKDVMES</sequence>
<reference evidence="1" key="1">
    <citation type="journal article" date="2015" name="Nature">
        <title>Complex archaea that bridge the gap between prokaryotes and eukaryotes.</title>
        <authorList>
            <person name="Spang A."/>
            <person name="Saw J.H."/>
            <person name="Jorgensen S.L."/>
            <person name="Zaremba-Niedzwiedzka K."/>
            <person name="Martijn J."/>
            <person name="Lind A.E."/>
            <person name="van Eijk R."/>
            <person name="Schleper C."/>
            <person name="Guy L."/>
            <person name="Ettema T.J."/>
        </authorList>
    </citation>
    <scope>NUCLEOTIDE SEQUENCE</scope>
</reference>
<protein>
    <submittedName>
        <fullName evidence="1">Uncharacterized protein</fullName>
    </submittedName>
</protein>